<protein>
    <recommendedName>
        <fullName evidence="3">Sucrase ferredoxin</fullName>
    </recommendedName>
</protein>
<sequence length="295" mass="31208">MAFRCAAASLARDEPAVGTASTVRAFLLVENAGPWGTEALRDARLPAEVKDGLQARSAATGVRALLVRRHGGAPTGPGIRVFAAYADPAAPWMETATLAAPEVLLDLDLEALGRGRSPGLTPTDEPVFCVCTHGRHDACCAELGRPTVSALAARHPEQTWEVSHIGGDRFAANLLVLPAGLYYGRVAPADAPTVAAAHLSGHVDLDLLRGRSGFPFPVQVAELAVRRETGDTRLDAVRLVGLRTVGDGSEVTLDVGGATYDVRVRRTTGEHERLTCRATRDSRPASYEVVGLARR</sequence>
<proteinExistence type="predicted"/>
<dbReference type="CDD" id="cd03062">
    <property type="entry name" value="TRX_Fd_Sucrase"/>
    <property type="match status" value="1"/>
</dbReference>
<keyword evidence="2" id="KW-1185">Reference proteome</keyword>
<evidence type="ECO:0000313" key="1">
    <source>
        <dbReference type="EMBL" id="QWZ08237.1"/>
    </source>
</evidence>
<name>A0A975SYF4_9ACTN</name>
<evidence type="ECO:0008006" key="3">
    <source>
        <dbReference type="Google" id="ProtNLM"/>
    </source>
</evidence>
<organism evidence="1 2">
    <name type="scientific">Nocardioides panacis</name>
    <dbReference type="NCBI Taxonomy" id="2849501"/>
    <lineage>
        <taxon>Bacteria</taxon>
        <taxon>Bacillati</taxon>
        <taxon>Actinomycetota</taxon>
        <taxon>Actinomycetes</taxon>
        <taxon>Propionibacteriales</taxon>
        <taxon>Nocardioidaceae</taxon>
        <taxon>Nocardioides</taxon>
    </lineage>
</organism>
<dbReference type="Proteomes" id="UP000683575">
    <property type="component" value="Chromosome"/>
</dbReference>
<dbReference type="EMBL" id="CP077062">
    <property type="protein sequence ID" value="QWZ08237.1"/>
    <property type="molecule type" value="Genomic_DNA"/>
</dbReference>
<reference evidence="1" key="1">
    <citation type="submission" date="2021-06" db="EMBL/GenBank/DDBJ databases">
        <title>Complete genome sequence of Nocardioides sp. G188.</title>
        <authorList>
            <person name="Im W.-T."/>
        </authorList>
    </citation>
    <scope>NUCLEOTIDE SEQUENCE</scope>
    <source>
        <strain evidence="1">G188</strain>
    </source>
</reference>
<dbReference type="AlphaFoldDB" id="A0A975SYF4"/>
<gene>
    <name evidence="1" type="ORF">KRR39_23450</name>
</gene>
<dbReference type="KEGG" id="nps:KRR39_23450"/>
<dbReference type="InterPro" id="IPR009737">
    <property type="entry name" value="Aim32/Apd1-like"/>
</dbReference>
<dbReference type="PANTHER" id="PTHR31902:SF22">
    <property type="entry name" value="SLL1203 PROTEIN"/>
    <property type="match status" value="1"/>
</dbReference>
<dbReference type="PANTHER" id="PTHR31902">
    <property type="entry name" value="ACTIN PATCHES DISTAL PROTEIN 1"/>
    <property type="match status" value="1"/>
</dbReference>
<evidence type="ECO:0000313" key="2">
    <source>
        <dbReference type="Proteomes" id="UP000683575"/>
    </source>
</evidence>
<dbReference type="Pfam" id="PF06999">
    <property type="entry name" value="Suc_Fer-like"/>
    <property type="match status" value="1"/>
</dbReference>
<accession>A0A975SYF4</accession>
<dbReference type="RefSeq" id="WP_216939746.1">
    <property type="nucleotide sequence ID" value="NZ_CP077062.1"/>
</dbReference>